<dbReference type="Gene3D" id="2.180.10.10">
    <property type="entry name" value="RHS repeat-associated core"/>
    <property type="match status" value="1"/>
</dbReference>
<reference evidence="3" key="1">
    <citation type="submission" date="2023-08" db="EMBL/GenBank/DDBJ databases">
        <title>Mucin Metabolism Genes Underlie the Key Renovations of Bacteroides xylanisolvens Genomes in Captive Great Apes.</title>
        <authorList>
            <person name="Nishida A.H."/>
        </authorList>
    </citation>
    <scope>NUCLEOTIDE SEQUENCE</scope>
    <source>
        <strain evidence="3">P13.H9</strain>
    </source>
</reference>
<keyword evidence="1" id="KW-0732">Signal</keyword>
<feature type="chain" id="PRO_5043800810" evidence="1">
    <location>
        <begin position="21"/>
        <end position="1626"/>
    </location>
</feature>
<dbReference type="Pfam" id="PF20041">
    <property type="entry name" value="DUF6443"/>
    <property type="match status" value="1"/>
</dbReference>
<accession>A0AAW4STV3</accession>
<dbReference type="NCBIfam" id="TIGR03696">
    <property type="entry name" value="Rhs_assc_core"/>
    <property type="match status" value="1"/>
</dbReference>
<dbReference type="EMBL" id="JAIWYE010000011">
    <property type="protein sequence ID" value="MCA4702872.1"/>
    <property type="molecule type" value="Genomic_DNA"/>
</dbReference>
<evidence type="ECO:0000313" key="3">
    <source>
        <dbReference type="EMBL" id="MCA4702872.1"/>
    </source>
</evidence>
<feature type="domain" description="DUF6443" evidence="2">
    <location>
        <begin position="553"/>
        <end position="680"/>
    </location>
</feature>
<organism evidence="3 4">
    <name type="scientific">Bacteroides xylanisolvens</name>
    <dbReference type="NCBI Taxonomy" id="371601"/>
    <lineage>
        <taxon>Bacteria</taxon>
        <taxon>Pseudomonadati</taxon>
        <taxon>Bacteroidota</taxon>
        <taxon>Bacteroidia</taxon>
        <taxon>Bacteroidales</taxon>
        <taxon>Bacteroidaceae</taxon>
        <taxon>Bacteroides</taxon>
    </lineage>
</organism>
<feature type="signal peptide" evidence="1">
    <location>
        <begin position="1"/>
        <end position="20"/>
    </location>
</feature>
<name>A0AAW4STV3_9BACE</name>
<sequence>MIRKLFLLILFATCSYSLFGQSSFYHRMETAIDIGTYDSEFFYEGTFDTRKFSNDYVLPSHEEPDYSFGNDIFLKLTLTRSMDIVIGARGDSEVSIYAHVLDVSGNEVDRLDLGNADLYISLLPGTYYIVAESIEYGSGKVVDEGLLSLFVNIEEREIGEDFYYPMDLGTFGSEFTVSHTDNITDYISDYEPGADNHDDYHDMVYCFTLQSPVRLTLENSSKSCHTLLKRWEDDVVEPIYAASENLMYYDLEPGIYYIHTWALGWGYTWQTVSLTGSPIPAGSSFSSPIDIVGEYYGTAFYYDHTFDTSVFVGSKMSFKAGSEVYYRVTFTQPISLDVCNCDSEVNDTYLMVYSLNQELLYVNDVAWGRGACDNGEHAYLQIPYLSPGTYYIVVDGSTNGKINLFINGVLSGPVGDDPDTAIDAGTYGLLFTDTRDTSLYGDRTSGFISGCTPFNDVFYKFTLTSPMDLRVSHCGSVLSETHLGLLDSTRSMLYSSADSCEIKVDSLPAGTYYIVSEGNSANGFITTNLETLVSQDSLSPTSTQPYVLSYVPTVATDDVLSLADDEVRHEIQYYDHFGNPTVKVQHGFSPLGHDLITLQDYDALNRASKLWLPVAYGSSDGSYVNPGKLSQTARSFSLYGMDSHPYSLTVYDGSALNEVVEEYGPGKSWHTTGRSVKNDRMTNVLASVRLYGVDENFLLTMSGLYSSCTLDAVRTTDEDGNVTYGFKDKTGRTLLTRQMNGGEAHDTYTVYDNYGNVRFVLPPLAADSLTAIQSYAESHPVLQKYAYIYHYDKYNRCIYKKLPGCDPVYTIYDAADRPIFTQDGEQRKRNEWSFSIPDGFGRVVLSGICKNQPAYGAESTPLDTVVVKAVWANEENPLKGYRLEGITLSSPTVLSVNYYDSYDFLGKNGIPDDATTAYCETAGYGKRYGDDCKGQQTGILTALFTDREYTGFIYSALYYDDRYRVIQRKGNNGQHGTESVYTAYNFEGSPTKEKHVHSVPGQAPVTEVHTYTYDLANRLLKSVYQLNDKDSITLVDNIYDEVGRLFVDRRNGVPELRTNYSYNLRSWLKGVSSPLFSQTLNYQETINDISPCYNGNISSLFWRTAQNNASNALISSPEKGYSFTYDGLSRLKDAVYGEGASLNQNRNRFNEQITGYDKMGNILGLLRYGQTGTDSYGLIDNLNLTYNGNQLESVYDNATNCVFGNGMEFKDNADEAVEYEYDKNGNLTKDLNKNISGIQYNILNLPSHISFADGSSIEYEYAADGSKVRTTHTINNNVTSTVYCGNAIYENGSLKMLLNEVGYYSFQDNKFHFYIKDHQGNIRIVADEAGKVDEVNDYYPLGGLMSNVCNNVQPYKYNGKELDRKGGLNWYDYGARHYDAMIGRWHVVDSMAEKYYGWSPYTYCLANPIKYVDIIGAFTSPYYTEDGQFLGVDENGFTGNIYITDEEVFEKYSKNGIANSKDIQKDMNTILMKDKLLTSAAESHIYTDILKKSTDAKLDVSQLYNGEVSIVEDVVKRKDEVVGVGYNNPEGHRNAPKYSQSYVDGKIRVTVAQGSNQHDLYTVESVQNYLGVHEYYGHGINNWSQKDTHWKCYNAQMNHPTFSKLPKDQQYEIKTRKYHYYINRNR</sequence>
<dbReference type="InterPro" id="IPR045619">
    <property type="entry name" value="DUF6443"/>
</dbReference>
<dbReference type="PANTHER" id="PTHR32305:SF15">
    <property type="entry name" value="PROTEIN RHSA-RELATED"/>
    <property type="match status" value="1"/>
</dbReference>
<protein>
    <submittedName>
        <fullName evidence="3">RHS repeat-associated core domain-containing protein</fullName>
    </submittedName>
</protein>
<dbReference type="RefSeq" id="WP_225450568.1">
    <property type="nucleotide sequence ID" value="NZ_JAIWXB010000030.1"/>
</dbReference>
<dbReference type="PANTHER" id="PTHR32305">
    <property type="match status" value="1"/>
</dbReference>
<dbReference type="Proteomes" id="UP001198461">
    <property type="component" value="Unassembled WGS sequence"/>
</dbReference>
<evidence type="ECO:0000256" key="1">
    <source>
        <dbReference type="SAM" id="SignalP"/>
    </source>
</evidence>
<evidence type="ECO:0000259" key="2">
    <source>
        <dbReference type="Pfam" id="PF20041"/>
    </source>
</evidence>
<evidence type="ECO:0000313" key="4">
    <source>
        <dbReference type="Proteomes" id="UP001198461"/>
    </source>
</evidence>
<proteinExistence type="predicted"/>
<dbReference type="Gene3D" id="2.60.120.380">
    <property type="match status" value="1"/>
</dbReference>
<gene>
    <name evidence="3" type="ORF">LD004_04495</name>
</gene>
<dbReference type="InterPro" id="IPR050708">
    <property type="entry name" value="T6SS_VgrG/RHS"/>
</dbReference>
<comment type="caution">
    <text evidence="3">The sequence shown here is derived from an EMBL/GenBank/DDBJ whole genome shotgun (WGS) entry which is preliminary data.</text>
</comment>
<dbReference type="InterPro" id="IPR022385">
    <property type="entry name" value="Rhs_assc_core"/>
</dbReference>